<dbReference type="SUPFAM" id="SSF53335">
    <property type="entry name" value="S-adenosyl-L-methionine-dependent methyltransferases"/>
    <property type="match status" value="1"/>
</dbReference>
<protein>
    <recommendedName>
        <fullName evidence="3">Methyltransferase domain-containing protein</fullName>
    </recommendedName>
</protein>
<feature type="domain" description="Methyltransferase" evidence="3">
    <location>
        <begin position="35"/>
        <end position="124"/>
    </location>
</feature>
<dbReference type="PANTHER" id="PTHR43861">
    <property type="entry name" value="TRANS-ACONITATE 2-METHYLTRANSFERASE-RELATED"/>
    <property type="match status" value="1"/>
</dbReference>
<gene>
    <name evidence="4" type="ORF">GCM10010995_28380</name>
</gene>
<keyword evidence="5" id="KW-1185">Reference proteome</keyword>
<sequence length="269" mass="31020">MSHIQPERYSKANNTQTVHAHPIFMRLNNSMASSILDIGSGDGKLTSKLKGLYPESQVIGIDISQEMVSYAKKNYANIDFMQADATKLATIGQFDLITCFSTAHWIEDQYALFSKVKQNLKNGGRFLGFLYPVCKIQLSALQQVIELKRYSQYFSRAFESPYFDHQVETYQQIFDGLNFKINHLAKSPTEFVLYKSKKDFTDFIGAWLPHVNNIPNHLRCEFLDEFTDLYIRNVTSLHKHACPDSKGCFKIPFNRIEIDIIKEYETITN</sequence>
<dbReference type="AlphaFoldDB" id="A0A8J2Z702"/>
<proteinExistence type="predicted"/>
<evidence type="ECO:0000256" key="1">
    <source>
        <dbReference type="ARBA" id="ARBA00022603"/>
    </source>
</evidence>
<dbReference type="InterPro" id="IPR029063">
    <property type="entry name" value="SAM-dependent_MTases_sf"/>
</dbReference>
<keyword evidence="1" id="KW-0489">Methyltransferase</keyword>
<evidence type="ECO:0000256" key="2">
    <source>
        <dbReference type="ARBA" id="ARBA00022679"/>
    </source>
</evidence>
<dbReference type="Pfam" id="PF13649">
    <property type="entry name" value="Methyltransf_25"/>
    <property type="match status" value="1"/>
</dbReference>
<dbReference type="CDD" id="cd02440">
    <property type="entry name" value="AdoMet_MTases"/>
    <property type="match status" value="1"/>
</dbReference>
<dbReference type="GO" id="GO:0032259">
    <property type="term" value="P:methylation"/>
    <property type="evidence" value="ECO:0007669"/>
    <property type="project" value="UniProtKB-KW"/>
</dbReference>
<reference evidence="4" key="1">
    <citation type="journal article" date="2014" name="Int. J. Syst. Evol. Microbiol.">
        <title>Complete genome sequence of Corynebacterium casei LMG S-19264T (=DSM 44701T), isolated from a smear-ripened cheese.</title>
        <authorList>
            <consortium name="US DOE Joint Genome Institute (JGI-PGF)"/>
            <person name="Walter F."/>
            <person name="Albersmeier A."/>
            <person name="Kalinowski J."/>
            <person name="Ruckert C."/>
        </authorList>
    </citation>
    <scope>NUCLEOTIDE SEQUENCE</scope>
    <source>
        <strain evidence="4">CGMCC 1.15758</strain>
    </source>
</reference>
<dbReference type="OrthoDB" id="9760689at2"/>
<evidence type="ECO:0000259" key="3">
    <source>
        <dbReference type="Pfam" id="PF13649"/>
    </source>
</evidence>
<evidence type="ECO:0000313" key="5">
    <source>
        <dbReference type="Proteomes" id="UP000636949"/>
    </source>
</evidence>
<evidence type="ECO:0000313" key="4">
    <source>
        <dbReference type="EMBL" id="GGG09112.1"/>
    </source>
</evidence>
<keyword evidence="2" id="KW-0808">Transferase</keyword>
<dbReference type="Proteomes" id="UP000636949">
    <property type="component" value="Unassembled WGS sequence"/>
</dbReference>
<dbReference type="EMBL" id="BMJS01000093">
    <property type="protein sequence ID" value="GGG09112.1"/>
    <property type="molecule type" value="Genomic_DNA"/>
</dbReference>
<dbReference type="Gene3D" id="3.40.50.150">
    <property type="entry name" value="Vaccinia Virus protein VP39"/>
    <property type="match status" value="1"/>
</dbReference>
<dbReference type="InterPro" id="IPR041698">
    <property type="entry name" value="Methyltransf_25"/>
</dbReference>
<comment type="caution">
    <text evidence="4">The sequence shown here is derived from an EMBL/GenBank/DDBJ whole genome shotgun (WGS) entry which is preliminary data.</text>
</comment>
<dbReference type="GO" id="GO:0008168">
    <property type="term" value="F:methyltransferase activity"/>
    <property type="evidence" value="ECO:0007669"/>
    <property type="project" value="UniProtKB-KW"/>
</dbReference>
<dbReference type="PANTHER" id="PTHR43861:SF1">
    <property type="entry name" value="TRANS-ACONITATE 2-METHYLTRANSFERASE"/>
    <property type="match status" value="1"/>
</dbReference>
<name>A0A8J2Z702_9GAMM</name>
<accession>A0A8J2Z702</accession>
<organism evidence="4 5">
    <name type="scientific">Cysteiniphilum litorale</name>
    <dbReference type="NCBI Taxonomy" id="2056700"/>
    <lineage>
        <taxon>Bacteria</taxon>
        <taxon>Pseudomonadati</taxon>
        <taxon>Pseudomonadota</taxon>
        <taxon>Gammaproteobacteria</taxon>
        <taxon>Thiotrichales</taxon>
        <taxon>Fastidiosibacteraceae</taxon>
        <taxon>Cysteiniphilum</taxon>
    </lineage>
</organism>
<reference evidence="4" key="2">
    <citation type="submission" date="2020-09" db="EMBL/GenBank/DDBJ databases">
        <authorList>
            <person name="Sun Q."/>
            <person name="Zhou Y."/>
        </authorList>
    </citation>
    <scope>NUCLEOTIDE SEQUENCE</scope>
    <source>
        <strain evidence="4">CGMCC 1.15758</strain>
    </source>
</reference>
<dbReference type="RefSeq" id="WP_117004146.1">
    <property type="nucleotide sequence ID" value="NZ_BMJS01000093.1"/>
</dbReference>